<dbReference type="GO" id="GO:0006508">
    <property type="term" value="P:proteolysis"/>
    <property type="evidence" value="ECO:0007669"/>
    <property type="project" value="UniProtKB-KW"/>
</dbReference>
<keyword evidence="9" id="KW-1185">Reference proteome</keyword>
<gene>
    <name evidence="8" type="ORF">D9758_001054</name>
</gene>
<dbReference type="CDD" id="cd05471">
    <property type="entry name" value="pepsin_like"/>
    <property type="match status" value="1"/>
</dbReference>
<dbReference type="OrthoDB" id="2747330at2759"/>
<evidence type="ECO:0000256" key="1">
    <source>
        <dbReference type="ARBA" id="ARBA00007447"/>
    </source>
</evidence>
<feature type="region of interest" description="Disordered" evidence="4">
    <location>
        <begin position="686"/>
        <end position="762"/>
    </location>
</feature>
<dbReference type="GO" id="GO:0004190">
    <property type="term" value="F:aspartic-type endopeptidase activity"/>
    <property type="evidence" value="ECO:0007669"/>
    <property type="project" value="UniProtKB-KW"/>
</dbReference>
<keyword evidence="5" id="KW-0812">Transmembrane</keyword>
<feature type="chain" id="PRO_5034427418" description="Peptidase A1 domain-containing protein" evidence="6">
    <location>
        <begin position="20"/>
        <end position="762"/>
    </location>
</feature>
<feature type="compositionally biased region" description="Pro residues" evidence="4">
    <location>
        <begin position="712"/>
        <end position="726"/>
    </location>
</feature>
<evidence type="ECO:0000256" key="6">
    <source>
        <dbReference type="SAM" id="SignalP"/>
    </source>
</evidence>
<comment type="caution">
    <text evidence="8">The sequence shown here is derived from an EMBL/GenBank/DDBJ whole genome shotgun (WGS) entry which is preliminary data.</text>
</comment>
<feature type="region of interest" description="Disordered" evidence="4">
    <location>
        <begin position="575"/>
        <end position="648"/>
    </location>
</feature>
<dbReference type="InterPro" id="IPR001461">
    <property type="entry name" value="Aspartic_peptidase_A1"/>
</dbReference>
<dbReference type="InterPro" id="IPR033121">
    <property type="entry name" value="PEPTIDASE_A1"/>
</dbReference>
<keyword evidence="2 3" id="KW-0064">Aspartyl protease</keyword>
<evidence type="ECO:0000256" key="5">
    <source>
        <dbReference type="SAM" id="Phobius"/>
    </source>
</evidence>
<dbReference type="PROSITE" id="PS51767">
    <property type="entry name" value="PEPTIDASE_A1"/>
    <property type="match status" value="1"/>
</dbReference>
<comment type="similarity">
    <text evidence="1 3">Belongs to the peptidase A1 family.</text>
</comment>
<organism evidence="8 9">
    <name type="scientific">Tetrapyrgos nigripes</name>
    <dbReference type="NCBI Taxonomy" id="182062"/>
    <lineage>
        <taxon>Eukaryota</taxon>
        <taxon>Fungi</taxon>
        <taxon>Dikarya</taxon>
        <taxon>Basidiomycota</taxon>
        <taxon>Agaricomycotina</taxon>
        <taxon>Agaricomycetes</taxon>
        <taxon>Agaricomycetidae</taxon>
        <taxon>Agaricales</taxon>
        <taxon>Marasmiineae</taxon>
        <taxon>Marasmiaceae</taxon>
        <taxon>Tetrapyrgos</taxon>
    </lineage>
</organism>
<keyword evidence="5" id="KW-1133">Transmembrane helix</keyword>
<dbReference type="InterPro" id="IPR034164">
    <property type="entry name" value="Pepsin-like_dom"/>
</dbReference>
<dbReference type="InterPro" id="IPR001969">
    <property type="entry name" value="Aspartic_peptidase_AS"/>
</dbReference>
<evidence type="ECO:0000256" key="4">
    <source>
        <dbReference type="SAM" id="MobiDB-lite"/>
    </source>
</evidence>
<keyword evidence="6" id="KW-0732">Signal</keyword>
<keyword evidence="3" id="KW-0645">Protease</keyword>
<dbReference type="InterPro" id="IPR021109">
    <property type="entry name" value="Peptidase_aspartic_dom_sf"/>
</dbReference>
<dbReference type="PROSITE" id="PS00141">
    <property type="entry name" value="ASP_PROTEASE"/>
    <property type="match status" value="1"/>
</dbReference>
<feature type="signal peptide" evidence="6">
    <location>
        <begin position="1"/>
        <end position="19"/>
    </location>
</feature>
<dbReference type="AlphaFoldDB" id="A0A8H5GRQ1"/>
<dbReference type="PRINTS" id="PR00792">
    <property type="entry name" value="PEPSIN"/>
</dbReference>
<sequence>MKCHVYTVLLLCHVLPSLAATFSVTKQSRASSNFRVLAASGDDNSLDINTAQDLIYMANITVGGNSYVVQLDTGSSDLWIQGPSFPLPNGSPTAIAHNVTYGIGWAYGNVSYAEVEFAGISVKKQGFLDVSSAQNPALGYGANGILGLGFTSLSTVDALVNSTGFDTGRSLLYNLFEDNPSEPNFIAFALQRTKEDNQDDVEGSFSVGEYEPAYASVADTPAIPTWPEKSPKRWSVIVEALLIGDKTITPTTIVPDVPSNRAVAVLDTGTSYSYAPKDICDAIYSGISGASFDPLTGQWTVPCNVEVDIAIQIGGRVFPLHPLDVAPKSVGSDSVCVGSFVAQSFSSGNQFDWLVGDNFLRSVYSIYDFGDFDSNHQMGDPYVKLLSLIKPDEASSEFAQARGTTAKTGITYNSSNETANAASSTSVTLSADVADTIAKIGNYFPAVLAVLALNAVVLLTILIVGVVLLCQRRKKRRLRAAKGRTAGRLTPMPMNSNGEVSPEEPVYQPVSMALTEDTFVPPMASFRKHSFGGDGRPTSVATLPPKMYNIAEGPPSPGFKEFDARPRSMAAFGVQHRASTSSAMPLNGPTPEDEPFVAPRSPRAPSIRSYHSQNSGYLQESQGASGIPMQEFPPSSPSGPEKNEPHTPIREATLSGVTLSDAPMARAFSKNVPAMSGVTLTDAPVPRAPFRNADPRPMSVGNHPSAEFAHPNLPPRRAPPPAPAPAPEVHHMAEEDITLAPPNPFYLRSGGGNSADRPRSVA</sequence>
<dbReference type="SUPFAM" id="SSF50630">
    <property type="entry name" value="Acid proteases"/>
    <property type="match status" value="1"/>
</dbReference>
<protein>
    <recommendedName>
        <fullName evidence="7">Peptidase A1 domain-containing protein</fullName>
    </recommendedName>
</protein>
<accession>A0A8H5GRQ1</accession>
<name>A0A8H5GRQ1_9AGAR</name>
<keyword evidence="3" id="KW-0378">Hydrolase</keyword>
<proteinExistence type="inferred from homology"/>
<dbReference type="PANTHER" id="PTHR47966:SF51">
    <property type="entry name" value="BETA-SITE APP-CLEAVING ENZYME, ISOFORM A-RELATED"/>
    <property type="match status" value="1"/>
</dbReference>
<dbReference type="EMBL" id="JAACJM010000012">
    <property type="protein sequence ID" value="KAF5369897.1"/>
    <property type="molecule type" value="Genomic_DNA"/>
</dbReference>
<evidence type="ECO:0000313" key="9">
    <source>
        <dbReference type="Proteomes" id="UP000559256"/>
    </source>
</evidence>
<feature type="compositionally biased region" description="Polar residues" evidence="4">
    <location>
        <begin position="609"/>
        <end position="624"/>
    </location>
</feature>
<evidence type="ECO:0000259" key="7">
    <source>
        <dbReference type="PROSITE" id="PS51767"/>
    </source>
</evidence>
<reference evidence="8 9" key="1">
    <citation type="journal article" date="2020" name="ISME J.">
        <title>Uncovering the hidden diversity of litter-decomposition mechanisms in mushroom-forming fungi.</title>
        <authorList>
            <person name="Floudas D."/>
            <person name="Bentzer J."/>
            <person name="Ahren D."/>
            <person name="Johansson T."/>
            <person name="Persson P."/>
            <person name="Tunlid A."/>
        </authorList>
    </citation>
    <scope>NUCLEOTIDE SEQUENCE [LARGE SCALE GENOMIC DNA]</scope>
    <source>
        <strain evidence="8 9">CBS 291.85</strain>
    </source>
</reference>
<dbReference type="Pfam" id="PF00026">
    <property type="entry name" value="Asp"/>
    <property type="match status" value="1"/>
</dbReference>
<keyword evidence="5" id="KW-0472">Membrane</keyword>
<evidence type="ECO:0000256" key="2">
    <source>
        <dbReference type="ARBA" id="ARBA00022750"/>
    </source>
</evidence>
<dbReference type="Proteomes" id="UP000559256">
    <property type="component" value="Unassembled WGS sequence"/>
</dbReference>
<dbReference type="Gene3D" id="2.40.70.10">
    <property type="entry name" value="Acid Proteases"/>
    <property type="match status" value="2"/>
</dbReference>
<evidence type="ECO:0000256" key="3">
    <source>
        <dbReference type="RuleBase" id="RU000454"/>
    </source>
</evidence>
<dbReference type="PANTHER" id="PTHR47966">
    <property type="entry name" value="BETA-SITE APP-CLEAVING ENZYME, ISOFORM A-RELATED"/>
    <property type="match status" value="1"/>
</dbReference>
<feature type="transmembrane region" description="Helical" evidence="5">
    <location>
        <begin position="443"/>
        <end position="469"/>
    </location>
</feature>
<evidence type="ECO:0000313" key="8">
    <source>
        <dbReference type="EMBL" id="KAF5369897.1"/>
    </source>
</evidence>
<feature type="domain" description="Peptidase A1" evidence="7">
    <location>
        <begin position="56"/>
        <end position="381"/>
    </location>
</feature>